<dbReference type="Pfam" id="PF24827">
    <property type="entry name" value="AstE_AspA_cat"/>
    <property type="match status" value="1"/>
</dbReference>
<dbReference type="Proteomes" id="UP000197269">
    <property type="component" value="Unassembled WGS sequence"/>
</dbReference>
<dbReference type="EMBL" id="MXPU01000006">
    <property type="protein sequence ID" value="OWO95061.1"/>
    <property type="molecule type" value="Genomic_DNA"/>
</dbReference>
<dbReference type="InterPro" id="IPR053138">
    <property type="entry name" value="N-alpha-Ac-DABA_deacetylase"/>
</dbReference>
<dbReference type="Gene3D" id="3.40.630.10">
    <property type="entry name" value="Zn peptidases"/>
    <property type="match status" value="1"/>
</dbReference>
<dbReference type="AlphaFoldDB" id="A0A246DXN6"/>
<dbReference type="GO" id="GO:0046872">
    <property type="term" value="F:metal ion binding"/>
    <property type="evidence" value="ECO:0007669"/>
    <property type="project" value="UniProtKB-KW"/>
</dbReference>
<dbReference type="SUPFAM" id="SSF53187">
    <property type="entry name" value="Zn-dependent exopeptidases"/>
    <property type="match status" value="1"/>
</dbReference>
<keyword evidence="4" id="KW-0862">Zinc</keyword>
<dbReference type="PANTHER" id="PTHR37326:SF1">
    <property type="entry name" value="BLL3975 PROTEIN"/>
    <property type="match status" value="1"/>
</dbReference>
<feature type="domain" description="Succinylglutamate desuccinylase/Aspartoacylase catalytic" evidence="5">
    <location>
        <begin position="52"/>
        <end position="239"/>
    </location>
</feature>
<dbReference type="NCBIfam" id="TIGR02994">
    <property type="entry name" value="ectoine_eutE"/>
    <property type="match status" value="1"/>
</dbReference>
<evidence type="ECO:0000313" key="6">
    <source>
        <dbReference type="EMBL" id="OWO95061.1"/>
    </source>
</evidence>
<comment type="cofactor">
    <cofactor evidence="1">
        <name>Zn(2+)</name>
        <dbReference type="ChEBI" id="CHEBI:29105"/>
    </cofactor>
</comment>
<dbReference type="PIRSF" id="PIRSF039012">
    <property type="entry name" value="ASP"/>
    <property type="match status" value="1"/>
</dbReference>
<dbReference type="GO" id="GO:0016811">
    <property type="term" value="F:hydrolase activity, acting on carbon-nitrogen (but not peptide) bonds, in linear amides"/>
    <property type="evidence" value="ECO:0007669"/>
    <property type="project" value="InterPro"/>
</dbReference>
<evidence type="ECO:0000256" key="2">
    <source>
        <dbReference type="ARBA" id="ARBA00022723"/>
    </source>
</evidence>
<keyword evidence="3" id="KW-0378">Hydrolase</keyword>
<evidence type="ECO:0000256" key="4">
    <source>
        <dbReference type="ARBA" id="ARBA00022833"/>
    </source>
</evidence>
<sequence>MTETRLRPSPINATVDFAAEGVQHGFLRLPYSRDDSAWGSVMIPITVVRNGKGPTALLTGGNHGDEYEGPIALFDLARSLQAEEVSGAVIIVPAMNYPAFLAGTRTSPIDRGNMNRSFPGRPDGTVTERIADYFQRVLLPMADLVLDFHSGGKTLDFLPFCAAHILPNKQQEAQAFDFVTAFAAPYSMKMLEIDAVGMYDTAAEEMGKIFITTELGGGGTATARTAAIAKRGTMNVLRHAGIVSGSVHTGPTTWLDMPDGRCFSFAEEGGLIEPAVDLGEAVAKDAVIARIYPTGRTGEAPREIRAAMDGILCARHFPGLVKSGDCVGVVAIVTN</sequence>
<evidence type="ECO:0000256" key="3">
    <source>
        <dbReference type="ARBA" id="ARBA00022801"/>
    </source>
</evidence>
<dbReference type="InterPro" id="IPR014336">
    <property type="entry name" value="DoeB"/>
</dbReference>
<keyword evidence="2" id="KW-0479">Metal-binding</keyword>
<evidence type="ECO:0000313" key="7">
    <source>
        <dbReference type="Proteomes" id="UP000197269"/>
    </source>
</evidence>
<comment type="caution">
    <text evidence="6">The sequence shown here is derived from an EMBL/GenBank/DDBJ whole genome shotgun (WGS) entry which is preliminary data.</text>
</comment>
<name>A0A246DXN6_9HYPH</name>
<reference evidence="6 7" key="1">
    <citation type="submission" date="2017-03" db="EMBL/GenBank/DDBJ databases">
        <title>Genome of strain Rhizobium sp. CNPSo 668.</title>
        <authorList>
            <person name="Ribeiro R."/>
        </authorList>
    </citation>
    <scope>NUCLEOTIDE SEQUENCE [LARGE SCALE GENOMIC DNA]</scope>
    <source>
        <strain evidence="6 7">CNPSo 668</strain>
    </source>
</reference>
<dbReference type="InterPro" id="IPR055438">
    <property type="entry name" value="AstE_AspA_cat"/>
</dbReference>
<organism evidence="6 7">
    <name type="scientific">Rhizobium esperanzae</name>
    <dbReference type="NCBI Taxonomy" id="1967781"/>
    <lineage>
        <taxon>Bacteria</taxon>
        <taxon>Pseudomonadati</taxon>
        <taxon>Pseudomonadota</taxon>
        <taxon>Alphaproteobacteria</taxon>
        <taxon>Hyphomicrobiales</taxon>
        <taxon>Rhizobiaceae</taxon>
        <taxon>Rhizobium/Agrobacterium group</taxon>
        <taxon>Rhizobium</taxon>
    </lineage>
</organism>
<protein>
    <submittedName>
        <fullName evidence="6">N-alpha-acetyl diaminobutyric acid deacetylase DoeB</fullName>
    </submittedName>
</protein>
<dbReference type="GO" id="GO:0016788">
    <property type="term" value="F:hydrolase activity, acting on ester bonds"/>
    <property type="evidence" value="ECO:0007669"/>
    <property type="project" value="InterPro"/>
</dbReference>
<dbReference type="RefSeq" id="WP_088393728.1">
    <property type="nucleotide sequence ID" value="NZ_MXPU01000006.1"/>
</dbReference>
<dbReference type="CDD" id="cd06252">
    <property type="entry name" value="M14_ASTE_ASPA-like"/>
    <property type="match status" value="1"/>
</dbReference>
<evidence type="ECO:0000259" key="5">
    <source>
        <dbReference type="Pfam" id="PF24827"/>
    </source>
</evidence>
<proteinExistence type="predicted"/>
<evidence type="ECO:0000256" key="1">
    <source>
        <dbReference type="ARBA" id="ARBA00001947"/>
    </source>
</evidence>
<dbReference type="InterPro" id="IPR043795">
    <property type="entry name" value="N-alpha-Ac-DABA-like"/>
</dbReference>
<gene>
    <name evidence="6" type="ORF">B5E41_11755</name>
</gene>
<dbReference type="PANTHER" id="PTHR37326">
    <property type="entry name" value="BLL3975 PROTEIN"/>
    <property type="match status" value="1"/>
</dbReference>
<accession>A0A246DXN6</accession>